<feature type="compositionally biased region" description="Acidic residues" evidence="1">
    <location>
        <begin position="162"/>
        <end position="171"/>
    </location>
</feature>
<accession>A0AAD7JPM5</accession>
<dbReference type="AlphaFoldDB" id="A0AAD7JPM5"/>
<evidence type="ECO:0000313" key="2">
    <source>
        <dbReference type="EMBL" id="KAJ7767765.1"/>
    </source>
</evidence>
<feature type="region of interest" description="Disordered" evidence="1">
    <location>
        <begin position="95"/>
        <end position="187"/>
    </location>
</feature>
<gene>
    <name evidence="2" type="ORF">B0H16DRAFT_337052</name>
</gene>
<name>A0AAD7JPM5_9AGAR</name>
<dbReference type="EMBL" id="JARKIB010000021">
    <property type="protein sequence ID" value="KAJ7767765.1"/>
    <property type="molecule type" value="Genomic_DNA"/>
</dbReference>
<dbReference type="PANTHER" id="PTHR46579:SF1">
    <property type="entry name" value="F5_8 TYPE C DOMAIN-CONTAINING PROTEIN"/>
    <property type="match status" value="1"/>
</dbReference>
<evidence type="ECO:0000313" key="3">
    <source>
        <dbReference type="Proteomes" id="UP001215598"/>
    </source>
</evidence>
<proteinExistence type="predicted"/>
<organism evidence="2 3">
    <name type="scientific">Mycena metata</name>
    <dbReference type="NCBI Taxonomy" id="1033252"/>
    <lineage>
        <taxon>Eukaryota</taxon>
        <taxon>Fungi</taxon>
        <taxon>Dikarya</taxon>
        <taxon>Basidiomycota</taxon>
        <taxon>Agaricomycotina</taxon>
        <taxon>Agaricomycetes</taxon>
        <taxon>Agaricomycetidae</taxon>
        <taxon>Agaricales</taxon>
        <taxon>Marasmiineae</taxon>
        <taxon>Mycenaceae</taxon>
        <taxon>Mycena</taxon>
    </lineage>
</organism>
<feature type="compositionally biased region" description="Basic and acidic residues" evidence="1">
    <location>
        <begin position="110"/>
        <end position="126"/>
    </location>
</feature>
<protein>
    <submittedName>
        <fullName evidence="2">Uncharacterized protein</fullName>
    </submittedName>
</protein>
<dbReference type="Proteomes" id="UP001215598">
    <property type="component" value="Unassembled WGS sequence"/>
</dbReference>
<evidence type="ECO:0000256" key="1">
    <source>
        <dbReference type="SAM" id="MobiDB-lite"/>
    </source>
</evidence>
<sequence>MRRFHALLAELNLPAFLGRLPGPMGVPAGGSLTADQWMVAAVIVCPILIPQIWAEYMPADTDDVIPRRVLGIKTSIAQKKAEAVEARRKKAAARAVQLEEAGQRARASRPQRERRQTERAQNKDVDPEPNSVPDAGGIADSDDEDYSNSGPSGQKRQRTGGEDEDSDEEEERDTRAPPNLHPDDPGNFCKLASAVKLLLACPITDTQIDEADALLRSYLLELMTLYGEDVIKPNHHYATHTAENVRDYGPLQEFWTFLFERINKVLKSYNSNNHSGGELEASFFREFHRTVQTSRILAQAATFPPGSPMRKSVDAMYKATADDRGTVQALAQQLDKAQEDGGIDFQLSPKFSVGAVAGNMFHALLTALQIQLPTLHIRSSLSLPSATLASSLPLFNKFKRFPYVIVANRRYTASAHAKTPYDSYVLVKTHALPEAPMWAGELQEIFVVDQPRIGVHRYGFVRWFVPAARGLVEECIWNTYPHLRVDAWEAGTHLDAEAPGPSSLIQLDDIVCHVIRADAFLKETKCWVTVAVKA</sequence>
<dbReference type="PANTHER" id="PTHR46579">
    <property type="entry name" value="F5/8 TYPE C DOMAIN-CONTAINING PROTEIN-RELATED"/>
    <property type="match status" value="1"/>
</dbReference>
<comment type="caution">
    <text evidence="2">The sequence shown here is derived from an EMBL/GenBank/DDBJ whole genome shotgun (WGS) entry which is preliminary data.</text>
</comment>
<reference evidence="2" key="1">
    <citation type="submission" date="2023-03" db="EMBL/GenBank/DDBJ databases">
        <title>Massive genome expansion in bonnet fungi (Mycena s.s.) driven by repeated elements and novel gene families across ecological guilds.</title>
        <authorList>
            <consortium name="Lawrence Berkeley National Laboratory"/>
            <person name="Harder C.B."/>
            <person name="Miyauchi S."/>
            <person name="Viragh M."/>
            <person name="Kuo A."/>
            <person name="Thoen E."/>
            <person name="Andreopoulos B."/>
            <person name="Lu D."/>
            <person name="Skrede I."/>
            <person name="Drula E."/>
            <person name="Henrissat B."/>
            <person name="Morin E."/>
            <person name="Kohler A."/>
            <person name="Barry K."/>
            <person name="LaButti K."/>
            <person name="Morin E."/>
            <person name="Salamov A."/>
            <person name="Lipzen A."/>
            <person name="Mereny Z."/>
            <person name="Hegedus B."/>
            <person name="Baldrian P."/>
            <person name="Stursova M."/>
            <person name="Weitz H."/>
            <person name="Taylor A."/>
            <person name="Grigoriev I.V."/>
            <person name="Nagy L.G."/>
            <person name="Martin F."/>
            <person name="Kauserud H."/>
        </authorList>
    </citation>
    <scope>NUCLEOTIDE SEQUENCE</scope>
    <source>
        <strain evidence="2">CBHHK182m</strain>
    </source>
</reference>
<keyword evidence="3" id="KW-1185">Reference proteome</keyword>